<feature type="compositionally biased region" description="Polar residues" evidence="1">
    <location>
        <begin position="66"/>
        <end position="81"/>
    </location>
</feature>
<feature type="region of interest" description="Disordered" evidence="1">
    <location>
        <begin position="41"/>
        <end position="97"/>
    </location>
</feature>
<name>A0A6A5X4C9_9PLEO</name>
<dbReference type="OrthoDB" id="4509729at2759"/>
<evidence type="ECO:0000256" key="1">
    <source>
        <dbReference type="SAM" id="MobiDB-lite"/>
    </source>
</evidence>
<reference evidence="2" key="1">
    <citation type="journal article" date="2020" name="Stud. Mycol.">
        <title>101 Dothideomycetes genomes: a test case for predicting lifestyles and emergence of pathogens.</title>
        <authorList>
            <person name="Haridas S."/>
            <person name="Albert R."/>
            <person name="Binder M."/>
            <person name="Bloem J."/>
            <person name="Labutti K."/>
            <person name="Salamov A."/>
            <person name="Andreopoulos B."/>
            <person name="Baker S."/>
            <person name="Barry K."/>
            <person name="Bills G."/>
            <person name="Bluhm B."/>
            <person name="Cannon C."/>
            <person name="Castanera R."/>
            <person name="Culley D."/>
            <person name="Daum C."/>
            <person name="Ezra D."/>
            <person name="Gonzalez J."/>
            <person name="Henrissat B."/>
            <person name="Kuo A."/>
            <person name="Liang C."/>
            <person name="Lipzen A."/>
            <person name="Lutzoni F."/>
            <person name="Magnuson J."/>
            <person name="Mondo S."/>
            <person name="Nolan M."/>
            <person name="Ohm R."/>
            <person name="Pangilinan J."/>
            <person name="Park H.-J."/>
            <person name="Ramirez L."/>
            <person name="Alfaro M."/>
            <person name="Sun H."/>
            <person name="Tritt A."/>
            <person name="Yoshinaga Y."/>
            <person name="Zwiers L.-H."/>
            <person name="Turgeon B."/>
            <person name="Goodwin S."/>
            <person name="Spatafora J."/>
            <person name="Crous P."/>
            <person name="Grigoriev I."/>
        </authorList>
    </citation>
    <scope>NUCLEOTIDE SEQUENCE</scope>
    <source>
        <strain evidence="2">CBS 123094</strain>
    </source>
</reference>
<protein>
    <submittedName>
        <fullName evidence="2">Uncharacterized protein</fullName>
    </submittedName>
</protein>
<feature type="compositionally biased region" description="Low complexity" evidence="1">
    <location>
        <begin position="49"/>
        <end position="60"/>
    </location>
</feature>
<dbReference type="EMBL" id="ML977556">
    <property type="protein sequence ID" value="KAF2007818.1"/>
    <property type="molecule type" value="Genomic_DNA"/>
</dbReference>
<dbReference type="Proteomes" id="UP000799779">
    <property type="component" value="Unassembled WGS sequence"/>
</dbReference>
<proteinExistence type="predicted"/>
<accession>A0A6A5X4C9</accession>
<sequence length="172" mass="19219">MTTMAHPSRHSFSGDAVIQKDMLLSSQHEAFRRRISLQIPASPPLNMTSPELESLSASSPPRHRSNYSSIWSMEPDSSSVSARPIPTTPGMGHRNKATESPIHEDQILSCEVNLLNKATLTELLNTKSVRSDEKYRAWVQDRLMGAEQQIRKQRRRRSSIDRDVAAGIAASL</sequence>
<dbReference type="AlphaFoldDB" id="A0A6A5X4C9"/>
<organism evidence="2 3">
    <name type="scientific">Amniculicola lignicola CBS 123094</name>
    <dbReference type="NCBI Taxonomy" id="1392246"/>
    <lineage>
        <taxon>Eukaryota</taxon>
        <taxon>Fungi</taxon>
        <taxon>Dikarya</taxon>
        <taxon>Ascomycota</taxon>
        <taxon>Pezizomycotina</taxon>
        <taxon>Dothideomycetes</taxon>
        <taxon>Pleosporomycetidae</taxon>
        <taxon>Pleosporales</taxon>
        <taxon>Amniculicolaceae</taxon>
        <taxon>Amniculicola</taxon>
    </lineage>
</organism>
<evidence type="ECO:0000313" key="3">
    <source>
        <dbReference type="Proteomes" id="UP000799779"/>
    </source>
</evidence>
<gene>
    <name evidence="2" type="ORF">P154DRAFT_9837</name>
</gene>
<keyword evidence="3" id="KW-1185">Reference proteome</keyword>
<evidence type="ECO:0000313" key="2">
    <source>
        <dbReference type="EMBL" id="KAF2007818.1"/>
    </source>
</evidence>